<reference evidence="3 4" key="1">
    <citation type="submission" date="2018-04" db="EMBL/GenBank/DDBJ databases">
        <title>Sphingobacterium cortibacter sp. nov.</title>
        <authorList>
            <person name="Li Y."/>
        </authorList>
    </citation>
    <scope>NUCLEOTIDE SEQUENCE [LARGE SCALE GENOMIC DNA]</scope>
    <source>
        <strain evidence="3 4">2c-3</strain>
    </source>
</reference>
<accession>A0A2T8HF23</accession>
<evidence type="ECO:0000313" key="3">
    <source>
        <dbReference type="EMBL" id="PVH24015.1"/>
    </source>
</evidence>
<dbReference type="Gene3D" id="3.90.1580.10">
    <property type="entry name" value="paralog of FGE (formylglycine-generating enzyme)"/>
    <property type="match status" value="1"/>
</dbReference>
<dbReference type="GO" id="GO:0120147">
    <property type="term" value="F:formylglycine-generating oxidase activity"/>
    <property type="evidence" value="ECO:0007669"/>
    <property type="project" value="TreeGrafter"/>
</dbReference>
<protein>
    <submittedName>
        <fullName evidence="3">Sulfatase-modifying factor protein</fullName>
    </submittedName>
</protein>
<dbReference type="PANTHER" id="PTHR23150:SF19">
    <property type="entry name" value="FORMYLGLYCINE-GENERATING ENZYME"/>
    <property type="match status" value="1"/>
</dbReference>
<dbReference type="RefSeq" id="WP_116777051.1">
    <property type="nucleotide sequence ID" value="NZ_QDKG01000008.1"/>
</dbReference>
<evidence type="ECO:0000259" key="2">
    <source>
        <dbReference type="Pfam" id="PF03781"/>
    </source>
</evidence>
<feature type="chain" id="PRO_5015432318" evidence="1">
    <location>
        <begin position="22"/>
        <end position="363"/>
    </location>
</feature>
<dbReference type="InterPro" id="IPR042095">
    <property type="entry name" value="SUMF_sf"/>
</dbReference>
<dbReference type="SUPFAM" id="SSF56436">
    <property type="entry name" value="C-type lectin-like"/>
    <property type="match status" value="1"/>
</dbReference>
<sequence length="363" mass="40363">MLKQCIQLTLITFLIAAPLHAQELPSCCTENIVSRAALFAQRERVVQQDSVVVQKSGMVLIQGGRFSMGSSRFPDAQIVRDVTISDFWIDTHEVTNAQFARFVEATGYITVAERALDPDDFEGVDPNLLIPGSAVFSPSEEIVGLRNPLQWWQFVPSASWQHPEGPESNLIGRENHPVVHVAYEDAESYAKWAGKRLPTEAEWEYAARGGADSTAEYYWGNDLKIDGKWQANIFQGIFPSQNTTEDGYVGTAPVGSFPSNGYGLYDMSGNVWEWCSDFYQPSYDPTQTSNPIGPKSSYDPQEALAVKRVQRGGSFLCNDHYCERYKAGARGKGEVNSTTNHTGFRCVSDVTNLPEHELVLKND</sequence>
<evidence type="ECO:0000256" key="1">
    <source>
        <dbReference type="SAM" id="SignalP"/>
    </source>
</evidence>
<organism evidence="3 4">
    <name type="scientific">Sphingobacterium corticibacter</name>
    <dbReference type="NCBI Taxonomy" id="2171749"/>
    <lineage>
        <taxon>Bacteria</taxon>
        <taxon>Pseudomonadati</taxon>
        <taxon>Bacteroidota</taxon>
        <taxon>Sphingobacteriia</taxon>
        <taxon>Sphingobacteriales</taxon>
        <taxon>Sphingobacteriaceae</taxon>
        <taxon>Sphingobacterium</taxon>
    </lineage>
</organism>
<proteinExistence type="predicted"/>
<evidence type="ECO:0000313" key="4">
    <source>
        <dbReference type="Proteomes" id="UP000245627"/>
    </source>
</evidence>
<dbReference type="EMBL" id="QDKG01000008">
    <property type="protein sequence ID" value="PVH24015.1"/>
    <property type="molecule type" value="Genomic_DNA"/>
</dbReference>
<keyword evidence="4" id="KW-1185">Reference proteome</keyword>
<dbReference type="InterPro" id="IPR016187">
    <property type="entry name" value="CTDL_fold"/>
</dbReference>
<dbReference type="Proteomes" id="UP000245627">
    <property type="component" value="Unassembled WGS sequence"/>
</dbReference>
<comment type="caution">
    <text evidence="3">The sequence shown here is derived from an EMBL/GenBank/DDBJ whole genome shotgun (WGS) entry which is preliminary data.</text>
</comment>
<dbReference type="AlphaFoldDB" id="A0A2T8HF23"/>
<feature type="signal peptide" evidence="1">
    <location>
        <begin position="1"/>
        <end position="21"/>
    </location>
</feature>
<dbReference type="InterPro" id="IPR005532">
    <property type="entry name" value="SUMF_dom"/>
</dbReference>
<name>A0A2T8HF23_9SPHI</name>
<dbReference type="OrthoDB" id="9773278at2"/>
<dbReference type="Pfam" id="PF03781">
    <property type="entry name" value="FGE-sulfatase"/>
    <property type="match status" value="1"/>
</dbReference>
<keyword evidence="1" id="KW-0732">Signal</keyword>
<gene>
    <name evidence="3" type="ORF">DC487_16340</name>
</gene>
<dbReference type="PANTHER" id="PTHR23150">
    <property type="entry name" value="SULFATASE MODIFYING FACTOR 1, 2"/>
    <property type="match status" value="1"/>
</dbReference>
<dbReference type="InterPro" id="IPR051043">
    <property type="entry name" value="Sulfatase_Mod_Factor_Kinase"/>
</dbReference>
<feature type="domain" description="Sulfatase-modifying factor enzyme-like" evidence="2">
    <location>
        <begin position="56"/>
        <end position="347"/>
    </location>
</feature>